<name>A0A8H9XVB4_ECOLX</name>
<keyword evidence="2 5" id="KW-0808">Transferase</keyword>
<comment type="similarity">
    <text evidence="1">Belongs to the transferase hexapeptide repeat family.</text>
</comment>
<dbReference type="InterPro" id="IPR018357">
    <property type="entry name" value="Hexapep_transf_CS"/>
</dbReference>
<organism evidence="5 6">
    <name type="scientific">Escherichia coli</name>
    <dbReference type="NCBI Taxonomy" id="562"/>
    <lineage>
        <taxon>Bacteria</taxon>
        <taxon>Pseudomonadati</taxon>
        <taxon>Pseudomonadota</taxon>
        <taxon>Gammaproteobacteria</taxon>
        <taxon>Enterobacterales</taxon>
        <taxon>Enterobacteriaceae</taxon>
        <taxon>Escherichia</taxon>
    </lineage>
</organism>
<keyword evidence="4" id="KW-0012">Acyltransferase</keyword>
<dbReference type="PROSITE" id="PS00101">
    <property type="entry name" value="HEXAPEP_TRANSFERASES"/>
    <property type="match status" value="1"/>
</dbReference>
<evidence type="ECO:0000256" key="1">
    <source>
        <dbReference type="ARBA" id="ARBA00007274"/>
    </source>
</evidence>
<dbReference type="InterPro" id="IPR011004">
    <property type="entry name" value="Trimer_LpxA-like_sf"/>
</dbReference>
<evidence type="ECO:0000256" key="3">
    <source>
        <dbReference type="ARBA" id="ARBA00022737"/>
    </source>
</evidence>
<comment type="caution">
    <text evidence="5">The sequence shown here is derived from an EMBL/GenBank/DDBJ whole genome shotgun (WGS) entry which is preliminary data.</text>
</comment>
<dbReference type="InterPro" id="IPR001451">
    <property type="entry name" value="Hexapep"/>
</dbReference>
<dbReference type="EMBL" id="JABXPW010000010">
    <property type="protein sequence ID" value="MBA7721671.1"/>
    <property type="molecule type" value="Genomic_DNA"/>
</dbReference>
<dbReference type="Proteomes" id="UP000622722">
    <property type="component" value="Unassembled WGS sequence"/>
</dbReference>
<gene>
    <name evidence="5" type="ORF">HV209_24525</name>
</gene>
<dbReference type="GO" id="GO:0016747">
    <property type="term" value="F:acyltransferase activity, transferring groups other than amino-acyl groups"/>
    <property type="evidence" value="ECO:0007669"/>
    <property type="project" value="UniProtKB-ARBA"/>
</dbReference>
<evidence type="ECO:0000313" key="6">
    <source>
        <dbReference type="Proteomes" id="UP000622722"/>
    </source>
</evidence>
<evidence type="ECO:0000256" key="2">
    <source>
        <dbReference type="ARBA" id="ARBA00022679"/>
    </source>
</evidence>
<dbReference type="PANTHER" id="PTHR42811">
    <property type="entry name" value="SERINE ACETYLTRANSFERASE"/>
    <property type="match status" value="1"/>
</dbReference>
<dbReference type="SUPFAM" id="SSF51161">
    <property type="entry name" value="Trimeric LpxA-like enzymes"/>
    <property type="match status" value="1"/>
</dbReference>
<dbReference type="InterPro" id="IPR045304">
    <property type="entry name" value="LbH_SAT"/>
</dbReference>
<dbReference type="Pfam" id="PF00132">
    <property type="entry name" value="Hexapep"/>
    <property type="match status" value="1"/>
</dbReference>
<reference evidence="5" key="1">
    <citation type="submission" date="2020-06" db="EMBL/GenBank/DDBJ databases">
        <title>REHAB project genomes.</title>
        <authorList>
            <person name="Shaw L.P."/>
        </authorList>
    </citation>
    <scope>NUCLEOTIDE SEQUENCE</scope>
    <source>
        <strain evidence="5">RHBSTW-00474</strain>
    </source>
</reference>
<evidence type="ECO:0000256" key="4">
    <source>
        <dbReference type="ARBA" id="ARBA00023315"/>
    </source>
</evidence>
<dbReference type="AlphaFoldDB" id="A0A8H9XVB4"/>
<dbReference type="CDD" id="cd03354">
    <property type="entry name" value="LbH_SAT"/>
    <property type="match status" value="1"/>
</dbReference>
<evidence type="ECO:0000313" key="5">
    <source>
        <dbReference type="EMBL" id="MBA7721671.1"/>
    </source>
</evidence>
<accession>A0A8H9XVB4</accession>
<keyword evidence="3" id="KW-0677">Repeat</keyword>
<sequence>MCNTIVPGRKQLSTLQQNEKTITPVRDEWTHLKSCLAREVIRSRRPFSWRRVIHRVLTCPERRWYFWYRLWRWMWLTRPGLLRKVARKRYLALNRKWGCDIAIDAEIGEGLSVGHFPGVVIRGDFIAGKKLRIRQNTTIGIKSLTDEPGMVYIGDNVDIGANSCIIGNISIGDNVIIGAMSFINKDIPPDTLVYTRKETTLIRQKCGMT</sequence>
<dbReference type="Gene3D" id="2.160.10.10">
    <property type="entry name" value="Hexapeptide repeat proteins"/>
    <property type="match status" value="1"/>
</dbReference>
<protein>
    <submittedName>
        <fullName evidence="5">Serine acetyltransferase</fullName>
    </submittedName>
</protein>
<proteinExistence type="inferred from homology"/>